<evidence type="ECO:0000313" key="2">
    <source>
        <dbReference type="Proteomes" id="UP000182798"/>
    </source>
</evidence>
<organism evidence="1 2">
    <name type="scientific">Bathymodiolus thermophilus thioautotrophic gill symbiont</name>
    <dbReference type="NCBI Taxonomy" id="2360"/>
    <lineage>
        <taxon>Bacteria</taxon>
        <taxon>Pseudomonadati</taxon>
        <taxon>Pseudomonadota</taxon>
        <taxon>Gammaproteobacteria</taxon>
        <taxon>sulfur-oxidizing symbionts</taxon>
    </lineage>
</organism>
<evidence type="ECO:0000313" key="1">
    <source>
        <dbReference type="EMBL" id="OJA03107.1"/>
    </source>
</evidence>
<protein>
    <submittedName>
        <fullName evidence="1">Uncharacterized protein</fullName>
    </submittedName>
</protein>
<dbReference type="AlphaFoldDB" id="A0A1J8P527"/>
<dbReference type="SUPFAM" id="SSF56219">
    <property type="entry name" value="DNase I-like"/>
    <property type="match status" value="1"/>
</dbReference>
<dbReference type="EMBL" id="MIQH01001061">
    <property type="protein sequence ID" value="OJA03107.1"/>
    <property type="molecule type" value="Genomic_DNA"/>
</dbReference>
<name>A0A1J8P527_9GAMM</name>
<feature type="non-terminal residue" evidence="1">
    <location>
        <position position="1"/>
    </location>
</feature>
<dbReference type="Proteomes" id="UP000182798">
    <property type="component" value="Unassembled WGS sequence"/>
</dbReference>
<sequence length="85" mass="9752">SKIITINVNGICVTETTSFIGTRHKKHQEPRQYTWWLNHGQAWIINLDYQILCANLKSAVKNTYVYKDGLFSGHAPLILEYGLCN</sequence>
<dbReference type="InterPro" id="IPR036691">
    <property type="entry name" value="Endo/exonu/phosph_ase_sf"/>
</dbReference>
<reference evidence="2" key="1">
    <citation type="submission" date="2016-09" db="EMBL/GenBank/DDBJ databases">
        <title>Genome Sequence of Bathymodiolus thermophilus sulfur-oxidizing gill endosymbiont.</title>
        <authorList>
            <person name="Ponnudurai R."/>
            <person name="Kleiner M."/>
            <person name="Sayavedra L."/>
            <person name="Thuermer A."/>
            <person name="Felbeck H."/>
            <person name="Schlueter R."/>
            <person name="Schweder T."/>
            <person name="Markert S."/>
        </authorList>
    </citation>
    <scope>NUCLEOTIDE SEQUENCE [LARGE SCALE GENOMIC DNA]</scope>
    <source>
        <strain evidence="2">BAT/CrabSpa'14</strain>
    </source>
</reference>
<proteinExistence type="predicted"/>
<comment type="caution">
    <text evidence="1">The sequence shown here is derived from an EMBL/GenBank/DDBJ whole genome shotgun (WGS) entry which is preliminary data.</text>
</comment>
<accession>A0A1J8P527</accession>
<dbReference type="Gene3D" id="3.60.10.10">
    <property type="entry name" value="Endonuclease/exonuclease/phosphatase"/>
    <property type="match status" value="1"/>
</dbReference>
<gene>
    <name evidence="1" type="ORF">BGC33_08390</name>
</gene>